<keyword evidence="4" id="KW-1185">Reference proteome</keyword>
<evidence type="ECO:0000313" key="4">
    <source>
        <dbReference type="Proteomes" id="UP000503462"/>
    </source>
</evidence>
<reference evidence="3 4" key="1">
    <citation type="journal article" date="2016" name="Sci. Rep.">
        <title>Peltaster fructicola genome reveals evolution from an invasive phytopathogen to an ectophytic parasite.</title>
        <authorList>
            <person name="Xu C."/>
            <person name="Chen H."/>
            <person name="Gleason M.L."/>
            <person name="Xu J.R."/>
            <person name="Liu H."/>
            <person name="Zhang R."/>
            <person name="Sun G."/>
        </authorList>
    </citation>
    <scope>NUCLEOTIDE SEQUENCE [LARGE SCALE GENOMIC DNA]</scope>
    <source>
        <strain evidence="3 4">LNHT1506</strain>
    </source>
</reference>
<dbReference type="OrthoDB" id="5422283at2759"/>
<dbReference type="InterPro" id="IPR024771">
    <property type="entry name" value="SUZ"/>
</dbReference>
<feature type="region of interest" description="Disordered" evidence="1">
    <location>
        <begin position="82"/>
        <end position="165"/>
    </location>
</feature>
<dbReference type="PROSITE" id="PS51673">
    <property type="entry name" value="SUZ"/>
    <property type="match status" value="1"/>
</dbReference>
<evidence type="ECO:0000259" key="2">
    <source>
        <dbReference type="PROSITE" id="PS51673"/>
    </source>
</evidence>
<accession>A0A6H0Y300</accession>
<dbReference type="AlphaFoldDB" id="A0A6H0Y300"/>
<feature type="domain" description="SUZ" evidence="2">
    <location>
        <begin position="65"/>
        <end position="149"/>
    </location>
</feature>
<evidence type="ECO:0000256" key="1">
    <source>
        <dbReference type="SAM" id="MobiDB-lite"/>
    </source>
</evidence>
<feature type="region of interest" description="Disordered" evidence="1">
    <location>
        <begin position="1"/>
        <end position="52"/>
    </location>
</feature>
<name>A0A6H0Y300_9PEZI</name>
<dbReference type="Proteomes" id="UP000503462">
    <property type="component" value="Chromosome 5"/>
</dbReference>
<feature type="compositionally biased region" description="Basic and acidic residues" evidence="1">
    <location>
        <begin position="109"/>
        <end position="144"/>
    </location>
</feature>
<organism evidence="3 4">
    <name type="scientific">Peltaster fructicola</name>
    <dbReference type="NCBI Taxonomy" id="286661"/>
    <lineage>
        <taxon>Eukaryota</taxon>
        <taxon>Fungi</taxon>
        <taxon>Dikarya</taxon>
        <taxon>Ascomycota</taxon>
        <taxon>Pezizomycotina</taxon>
        <taxon>Dothideomycetes</taxon>
        <taxon>Dothideomycetes incertae sedis</taxon>
        <taxon>Peltaster</taxon>
    </lineage>
</organism>
<evidence type="ECO:0000313" key="3">
    <source>
        <dbReference type="EMBL" id="QIX01392.1"/>
    </source>
</evidence>
<sequence length="165" mass="18528">MSGKNTVPSAWDDDWTNVADTKTEPLPAAKLTKAEKRAQHQQLQKEIWSTAESPSRNLWLEAKGAIPLKQDFVPAMTVLSRKPAQQIAKRDASNGVAGLSLEDDDDSETEARKKRESELEERQRKAKLEREEKVRKYAEARERIMGSSAPGTPKVNSDSRELART</sequence>
<gene>
    <name evidence="3" type="ORF">AMS68_006909</name>
</gene>
<protein>
    <recommendedName>
        <fullName evidence="2">SUZ domain-containing protein</fullName>
    </recommendedName>
</protein>
<dbReference type="EMBL" id="CP051143">
    <property type="protein sequence ID" value="QIX01392.1"/>
    <property type="molecule type" value="Genomic_DNA"/>
</dbReference>
<proteinExistence type="predicted"/>